<gene>
    <name evidence="2" type="ORF">CES85_4885</name>
</gene>
<dbReference type="Proteomes" id="UP000215256">
    <property type="component" value="Chromosome 2"/>
</dbReference>
<organism evidence="2 3">
    <name type="scientific">Ochrobactrum quorumnocens</name>
    <dbReference type="NCBI Taxonomy" id="271865"/>
    <lineage>
        <taxon>Bacteria</taxon>
        <taxon>Pseudomonadati</taxon>
        <taxon>Pseudomonadota</taxon>
        <taxon>Alphaproteobacteria</taxon>
        <taxon>Hyphomicrobiales</taxon>
        <taxon>Brucellaceae</taxon>
        <taxon>Brucella/Ochrobactrum group</taxon>
        <taxon>Ochrobactrum</taxon>
    </lineage>
</organism>
<dbReference type="KEGG" id="och:CES85_4885"/>
<evidence type="ECO:0000313" key="2">
    <source>
        <dbReference type="EMBL" id="ASV84093.1"/>
    </source>
</evidence>
<evidence type="ECO:0000313" key="3">
    <source>
        <dbReference type="Proteomes" id="UP000215256"/>
    </source>
</evidence>
<dbReference type="AlphaFoldDB" id="A0A248UBC5"/>
<name>A0A248UBC5_9HYPH</name>
<sequence length="45" mass="4687">MDNLKGGTGFHGERVVYMNPASKGTTGRLLDGIEHNSVPGAMGDV</sequence>
<evidence type="ECO:0000256" key="1">
    <source>
        <dbReference type="SAM" id="MobiDB-lite"/>
    </source>
</evidence>
<proteinExistence type="predicted"/>
<dbReference type="EMBL" id="CP022603">
    <property type="protein sequence ID" value="ASV84093.1"/>
    <property type="molecule type" value="Genomic_DNA"/>
</dbReference>
<feature type="region of interest" description="Disordered" evidence="1">
    <location>
        <begin position="22"/>
        <end position="45"/>
    </location>
</feature>
<dbReference type="RefSeq" id="WP_208636257.1">
    <property type="nucleotide sequence ID" value="NZ_CP022603.1"/>
</dbReference>
<accession>A0A248UBC5</accession>
<reference evidence="2 3" key="1">
    <citation type="submission" date="2017-07" db="EMBL/GenBank/DDBJ databases">
        <title>Phylogenetic study on the rhizospheric bacterium Ochrobactrum sp. A44.</title>
        <authorList>
            <person name="Krzyzanowska D.M."/>
            <person name="Ossowicki A."/>
            <person name="Rajewska M."/>
            <person name="Maciag T."/>
            <person name="Kaczynski Z."/>
            <person name="Czerwicka M."/>
            <person name="Jafra S."/>
        </authorList>
    </citation>
    <scope>NUCLEOTIDE SEQUENCE [LARGE SCALE GENOMIC DNA]</scope>
    <source>
        <strain evidence="2 3">A44</strain>
    </source>
</reference>
<protein>
    <submittedName>
        <fullName evidence="2">Uncharacterized protein</fullName>
    </submittedName>
</protein>